<sequence length="307" mass="34474">MKKHWLGCCLLVGSLYNHANGSDSEYIYDPAIEQVFYQSITTQVDSMAVATRVARLSHLFMGVPYVGGNAGEGQSGQFDKDPLIRFDVFDCTTYVETVLAGIQSVSAASFKDNLIDIRYQHGQVNFVQRNHFPSLDWLPNNREILQDITDQVAPTQFQQASTQIDRAAWYRHLSAKSIACEQGCEPILEKLHGTGQHFQVVQADIPYVPLTAVFVGPDKQVNQALLDRIPSGSVINMVRPDWALKKWIGTNLNVSHQGFVLRQNGRLILRHASVTHQKVVDEDFIDYFAQYDASSSLQGFNLQSIRL</sequence>
<evidence type="ECO:0000256" key="1">
    <source>
        <dbReference type="SAM" id="SignalP"/>
    </source>
</evidence>
<dbReference type="RefSeq" id="WP_113874290.1">
    <property type="nucleotide sequence ID" value="NZ_QNRF01000004.1"/>
</dbReference>
<dbReference type="OrthoDB" id="8740273at2"/>
<name>A0A366CZU2_9GAMM</name>
<reference evidence="2 3" key="1">
    <citation type="submission" date="2018-06" db="EMBL/GenBank/DDBJ databases">
        <title>Genomic Encyclopedia of Type Strains, Phase III (KMG-III): the genomes of soil and plant-associated and newly described type strains.</title>
        <authorList>
            <person name="Whitman W."/>
        </authorList>
    </citation>
    <scope>NUCLEOTIDE SEQUENCE [LARGE SCALE GENOMIC DNA]</scope>
    <source>
        <strain evidence="2 3">CECT 7732</strain>
    </source>
</reference>
<comment type="caution">
    <text evidence="2">The sequence shown here is derived from an EMBL/GenBank/DDBJ whole genome shotgun (WGS) entry which is preliminary data.</text>
</comment>
<evidence type="ECO:0000313" key="3">
    <source>
        <dbReference type="Proteomes" id="UP000252086"/>
    </source>
</evidence>
<feature type="signal peptide" evidence="1">
    <location>
        <begin position="1"/>
        <end position="19"/>
    </location>
</feature>
<dbReference type="Gene3D" id="2.30.260.10">
    <property type="entry name" value="putative xylanase like domain"/>
    <property type="match status" value="1"/>
</dbReference>
<keyword evidence="1" id="KW-0732">Signal</keyword>
<accession>A0A366CZU2</accession>
<dbReference type="Pfam" id="PF07313">
    <property type="entry name" value="AmiA-like"/>
    <property type="match status" value="1"/>
</dbReference>
<evidence type="ECO:0000313" key="2">
    <source>
        <dbReference type="EMBL" id="RBO83337.1"/>
    </source>
</evidence>
<dbReference type="SUPFAM" id="SSF54001">
    <property type="entry name" value="Cysteine proteinases"/>
    <property type="match status" value="1"/>
</dbReference>
<dbReference type="InterPro" id="IPR038765">
    <property type="entry name" value="Papain-like_cys_pep_sf"/>
</dbReference>
<dbReference type="Gene3D" id="1.10.3670.10">
    <property type="entry name" value="Putative xylanase like domain"/>
    <property type="match status" value="1"/>
</dbReference>
<protein>
    <submittedName>
        <fullName evidence="2">Uncharacterized protein DUF1460</fullName>
    </submittedName>
</protein>
<gene>
    <name evidence="2" type="ORF">DFP76_104152</name>
</gene>
<keyword evidence="3" id="KW-1185">Reference proteome</keyword>
<dbReference type="InterPro" id="IPR010846">
    <property type="entry name" value="AmiA-like"/>
</dbReference>
<proteinExistence type="predicted"/>
<dbReference type="AlphaFoldDB" id="A0A366CZU2"/>
<dbReference type="EMBL" id="QNRF01000004">
    <property type="protein sequence ID" value="RBO83337.1"/>
    <property type="molecule type" value="Genomic_DNA"/>
</dbReference>
<dbReference type="Proteomes" id="UP000252086">
    <property type="component" value="Unassembled WGS sequence"/>
</dbReference>
<dbReference type="Gene3D" id="1.10.287.520">
    <property type="entry name" value="Helix hairpin bin"/>
    <property type="match status" value="1"/>
</dbReference>
<organism evidence="2 3">
    <name type="scientific">Marinomonas aquiplantarum</name>
    <dbReference type="NCBI Taxonomy" id="491951"/>
    <lineage>
        <taxon>Bacteria</taxon>
        <taxon>Pseudomonadati</taxon>
        <taxon>Pseudomonadota</taxon>
        <taxon>Gammaproteobacteria</taxon>
        <taxon>Oceanospirillales</taxon>
        <taxon>Oceanospirillaceae</taxon>
        <taxon>Marinomonas</taxon>
    </lineage>
</organism>
<feature type="chain" id="PRO_5016603259" evidence="1">
    <location>
        <begin position="20"/>
        <end position="307"/>
    </location>
</feature>